<evidence type="ECO:0000256" key="1">
    <source>
        <dbReference type="ARBA" id="ARBA00004651"/>
    </source>
</evidence>
<feature type="transmembrane region" description="Helical" evidence="8">
    <location>
        <begin position="202"/>
        <end position="226"/>
    </location>
</feature>
<evidence type="ECO:0000256" key="4">
    <source>
        <dbReference type="ARBA" id="ARBA00022475"/>
    </source>
</evidence>
<feature type="transmembrane region" description="Helical" evidence="8">
    <location>
        <begin position="270"/>
        <end position="287"/>
    </location>
</feature>
<keyword evidence="6 8" id="KW-1133">Transmembrane helix</keyword>
<keyword evidence="5 8" id="KW-0812">Transmembrane</keyword>
<evidence type="ECO:0000256" key="7">
    <source>
        <dbReference type="ARBA" id="ARBA00023136"/>
    </source>
</evidence>
<feature type="transmembrane region" description="Helical" evidence="8">
    <location>
        <begin position="147"/>
        <end position="167"/>
    </location>
</feature>
<keyword evidence="4" id="KW-1003">Cell membrane</keyword>
<dbReference type="PANTHER" id="PTHR21716:SF53">
    <property type="entry name" value="PERMEASE PERM-RELATED"/>
    <property type="match status" value="1"/>
</dbReference>
<evidence type="ECO:0000256" key="5">
    <source>
        <dbReference type="ARBA" id="ARBA00022692"/>
    </source>
</evidence>
<dbReference type="InterPro" id="IPR002549">
    <property type="entry name" value="AI-2E-like"/>
</dbReference>
<proteinExistence type="inferred from homology"/>
<keyword evidence="10" id="KW-1185">Reference proteome</keyword>
<protein>
    <submittedName>
        <fullName evidence="9">AI-2E family transporter</fullName>
    </submittedName>
</protein>
<evidence type="ECO:0000256" key="6">
    <source>
        <dbReference type="ARBA" id="ARBA00022989"/>
    </source>
</evidence>
<organism evidence="9 10">
    <name type="scientific">Algivirga pacifica</name>
    <dbReference type="NCBI Taxonomy" id="1162670"/>
    <lineage>
        <taxon>Bacteria</taxon>
        <taxon>Pseudomonadati</taxon>
        <taxon>Bacteroidota</taxon>
        <taxon>Cytophagia</taxon>
        <taxon>Cytophagales</taxon>
        <taxon>Flammeovirgaceae</taxon>
        <taxon>Algivirga</taxon>
    </lineage>
</organism>
<keyword evidence="3" id="KW-0813">Transport</keyword>
<dbReference type="EMBL" id="BAABJX010000010">
    <property type="protein sequence ID" value="GAA4823620.1"/>
    <property type="molecule type" value="Genomic_DNA"/>
</dbReference>
<feature type="transmembrane region" description="Helical" evidence="8">
    <location>
        <begin position="53"/>
        <end position="74"/>
    </location>
</feature>
<feature type="transmembrane region" description="Helical" evidence="8">
    <location>
        <begin position="232"/>
        <end position="258"/>
    </location>
</feature>
<evidence type="ECO:0000313" key="10">
    <source>
        <dbReference type="Proteomes" id="UP001500298"/>
    </source>
</evidence>
<dbReference type="PANTHER" id="PTHR21716">
    <property type="entry name" value="TRANSMEMBRANE PROTEIN"/>
    <property type="match status" value="1"/>
</dbReference>
<dbReference type="Proteomes" id="UP001500298">
    <property type="component" value="Unassembled WGS sequence"/>
</dbReference>
<dbReference type="Pfam" id="PF01594">
    <property type="entry name" value="AI-2E_transport"/>
    <property type="match status" value="1"/>
</dbReference>
<evidence type="ECO:0000313" key="9">
    <source>
        <dbReference type="EMBL" id="GAA4823620.1"/>
    </source>
</evidence>
<comment type="caution">
    <text evidence="9">The sequence shown here is derived from an EMBL/GenBank/DDBJ whole genome shotgun (WGS) entry which is preliminary data.</text>
</comment>
<accession>A0ABP9D0F6</accession>
<evidence type="ECO:0000256" key="3">
    <source>
        <dbReference type="ARBA" id="ARBA00022448"/>
    </source>
</evidence>
<evidence type="ECO:0000256" key="2">
    <source>
        <dbReference type="ARBA" id="ARBA00009773"/>
    </source>
</evidence>
<feature type="transmembrane region" description="Helical" evidence="8">
    <location>
        <begin position="307"/>
        <end position="328"/>
    </location>
</feature>
<sequence>MGVLVFAVLSLGWYLGDILSYLLISLVISALLRTPTNYLANIQLMGLKMPRGVAVAGAFILLFGLLSLFVYLFVPLVSQQIKLIGRINFNDFFDSIEVPVRNFEEFLIRNKLRSGNEKFLFEDLTSSIANLFKGGKVEKFVNGVLQFTGNFFFGIIAVLFITFFFLYEPGNYKKYFISLIPNKYFEVSIAAVSKTENLLSNYLLGLFVQMISIFSLASIGLLIVGVEYAVTIAVFAAVANLIPFMGPILGAIFGLIVGISTNPGLPTEEYLIIIVKIVSVFAVVQLTDNIFLQPMIFSKSVKTHPLVIFLAVVIGSSVGGILGMILAIPTYTMLRVMAGEFYKGYREYQVFRNDDSYGKVSRSVYRE</sequence>
<comment type="subcellular location">
    <subcellularLocation>
        <location evidence="1">Cell membrane</location>
        <topology evidence="1">Multi-pass membrane protein</topology>
    </subcellularLocation>
</comment>
<comment type="similarity">
    <text evidence="2">Belongs to the autoinducer-2 exporter (AI-2E) (TC 2.A.86) family.</text>
</comment>
<reference evidence="10" key="1">
    <citation type="journal article" date="2019" name="Int. J. Syst. Evol. Microbiol.">
        <title>The Global Catalogue of Microorganisms (GCM) 10K type strain sequencing project: providing services to taxonomists for standard genome sequencing and annotation.</title>
        <authorList>
            <consortium name="The Broad Institute Genomics Platform"/>
            <consortium name="The Broad Institute Genome Sequencing Center for Infectious Disease"/>
            <person name="Wu L."/>
            <person name="Ma J."/>
        </authorList>
    </citation>
    <scope>NUCLEOTIDE SEQUENCE [LARGE SCALE GENOMIC DNA]</scope>
    <source>
        <strain evidence="10">JCM 18326</strain>
    </source>
</reference>
<keyword evidence="7 8" id="KW-0472">Membrane</keyword>
<evidence type="ECO:0000256" key="8">
    <source>
        <dbReference type="SAM" id="Phobius"/>
    </source>
</evidence>
<feature type="transmembrane region" description="Helical" evidence="8">
    <location>
        <begin position="12"/>
        <end position="32"/>
    </location>
</feature>
<name>A0ABP9D0F6_9BACT</name>
<gene>
    <name evidence="9" type="ORF">GCM10023331_05100</name>
</gene>